<keyword evidence="6" id="KW-1185">Reference proteome</keyword>
<evidence type="ECO:0000256" key="2">
    <source>
        <dbReference type="ARBA" id="ARBA00007045"/>
    </source>
</evidence>
<dbReference type="VEuPathDB" id="FungiDB:HGUI_02708"/>
<feature type="region of interest" description="Disordered" evidence="4">
    <location>
        <begin position="43"/>
        <end position="65"/>
    </location>
</feature>
<accession>A0A1L0B3X4</accession>
<sequence length="110" mass="12398">MEKFLNAFAVYNPNKHIKDKEKGYVTRGGGNSNPGKATEVIYSKEWSDPSHSRKNSGSSMTEDQKKELLSTLPTNVDWTKMTKSEWNKIGQALLDDPNKTQNAPNNRVNI</sequence>
<dbReference type="EMBL" id="FQNF01000052">
    <property type="protein sequence ID" value="SGZ40508.1"/>
    <property type="molecule type" value="Genomic_DNA"/>
</dbReference>
<proteinExistence type="inferred from homology"/>
<evidence type="ECO:0000256" key="3">
    <source>
        <dbReference type="ARBA" id="ARBA00020398"/>
    </source>
</evidence>
<protein>
    <recommendedName>
        <fullName evidence="3">Stationary phase protein 4</fullName>
    </recommendedName>
</protein>
<dbReference type="Proteomes" id="UP000183365">
    <property type="component" value="Unassembled WGS sequence"/>
</dbReference>
<dbReference type="OrthoDB" id="3970879at2759"/>
<name>A0A1L0B3X4_9ASCO</name>
<reference evidence="6" key="1">
    <citation type="submission" date="2016-11" db="EMBL/GenBank/DDBJ databases">
        <authorList>
            <person name="Guldener U."/>
        </authorList>
    </citation>
    <scope>NUCLEOTIDE SEQUENCE [LARGE SCALE GENOMIC DNA]</scope>
</reference>
<dbReference type="InterPro" id="IPR020485">
    <property type="entry name" value="Spg4"/>
</dbReference>
<organism evidence="5 6">
    <name type="scientific">Hanseniaspora guilliermondii</name>
    <dbReference type="NCBI Taxonomy" id="56406"/>
    <lineage>
        <taxon>Eukaryota</taxon>
        <taxon>Fungi</taxon>
        <taxon>Dikarya</taxon>
        <taxon>Ascomycota</taxon>
        <taxon>Saccharomycotina</taxon>
        <taxon>Saccharomycetes</taxon>
        <taxon>Saccharomycodales</taxon>
        <taxon>Saccharomycodaceae</taxon>
        <taxon>Hanseniaspora</taxon>
    </lineage>
</organism>
<evidence type="ECO:0000313" key="5">
    <source>
        <dbReference type="EMBL" id="SGZ40508.1"/>
    </source>
</evidence>
<evidence type="ECO:0000256" key="1">
    <source>
        <dbReference type="ARBA" id="ARBA00003155"/>
    </source>
</evidence>
<evidence type="ECO:0000256" key="4">
    <source>
        <dbReference type="SAM" id="MobiDB-lite"/>
    </source>
</evidence>
<gene>
    <name evidence="5" type="ORF">HGUI_02708</name>
</gene>
<comment type="function">
    <text evidence="1">Stationary phase-essential protein not required for growth on nonfermentable carbon sources.</text>
</comment>
<evidence type="ECO:0000313" key="6">
    <source>
        <dbReference type="Proteomes" id="UP000183365"/>
    </source>
</evidence>
<dbReference type="AlphaFoldDB" id="A0A1L0B3X4"/>
<dbReference type="Pfam" id="PF17325">
    <property type="entry name" value="SPG4"/>
    <property type="match status" value="1"/>
</dbReference>
<comment type="similarity">
    <text evidence="2">Belongs to the SPG4 family.</text>
</comment>